<reference evidence="9 10" key="1">
    <citation type="submission" date="2016-02" db="EMBL/GenBank/DDBJ databases">
        <title>Genome sequence of Tissierella creatinophila DSM 6911.</title>
        <authorList>
            <person name="Poehlein A."/>
            <person name="Daniel R."/>
        </authorList>
    </citation>
    <scope>NUCLEOTIDE SEQUENCE [LARGE SCALE GENOMIC DNA]</scope>
    <source>
        <strain evidence="9 10">DSM 6911</strain>
    </source>
</reference>
<dbReference type="InterPro" id="IPR050072">
    <property type="entry name" value="Peptidase_M20A"/>
</dbReference>
<dbReference type="Gene3D" id="3.30.70.360">
    <property type="match status" value="1"/>
</dbReference>
<accession>A0A1U7M746</accession>
<dbReference type="PANTHER" id="PTHR43808">
    <property type="entry name" value="ACETYLORNITHINE DEACETYLASE"/>
    <property type="match status" value="1"/>
</dbReference>
<dbReference type="OrthoDB" id="9761532at2"/>
<dbReference type="EMBL" id="LTDM01000011">
    <property type="protein sequence ID" value="OLS03111.1"/>
    <property type="molecule type" value="Genomic_DNA"/>
</dbReference>
<dbReference type="SUPFAM" id="SSF53187">
    <property type="entry name" value="Zn-dependent exopeptidases"/>
    <property type="match status" value="1"/>
</dbReference>
<keyword evidence="6" id="KW-0862">Zinc</keyword>
<comment type="cofactor">
    <cofactor evidence="2">
        <name>Zn(2+)</name>
        <dbReference type="ChEBI" id="CHEBI:29105"/>
    </cofactor>
</comment>
<dbReference type="GO" id="GO:0016787">
    <property type="term" value="F:hydrolase activity"/>
    <property type="evidence" value="ECO:0007669"/>
    <property type="project" value="UniProtKB-KW"/>
</dbReference>
<proteinExistence type="inferred from homology"/>
<evidence type="ECO:0000256" key="3">
    <source>
        <dbReference type="ARBA" id="ARBA00006247"/>
    </source>
</evidence>
<dbReference type="InterPro" id="IPR010182">
    <property type="entry name" value="ArgE/DapE"/>
</dbReference>
<evidence type="ECO:0000256" key="2">
    <source>
        <dbReference type="ARBA" id="ARBA00001947"/>
    </source>
</evidence>
<evidence type="ECO:0000259" key="8">
    <source>
        <dbReference type="Pfam" id="PF07687"/>
    </source>
</evidence>
<gene>
    <name evidence="9" type="ORF">TICRE_08080</name>
</gene>
<name>A0A1U7M746_TISCR</name>
<dbReference type="AlphaFoldDB" id="A0A1U7M746"/>
<keyword evidence="5 9" id="KW-0378">Hydrolase</keyword>
<dbReference type="Gene3D" id="3.40.630.10">
    <property type="entry name" value="Zn peptidases"/>
    <property type="match status" value="2"/>
</dbReference>
<dbReference type="InterPro" id="IPR011650">
    <property type="entry name" value="Peptidase_M20_dimer"/>
</dbReference>
<evidence type="ECO:0000313" key="9">
    <source>
        <dbReference type="EMBL" id="OLS03111.1"/>
    </source>
</evidence>
<dbReference type="InterPro" id="IPR036264">
    <property type="entry name" value="Bact_exopeptidase_dim_dom"/>
</dbReference>
<comment type="cofactor">
    <cofactor evidence="1">
        <name>Co(2+)</name>
        <dbReference type="ChEBI" id="CHEBI:48828"/>
    </cofactor>
</comment>
<dbReference type="PANTHER" id="PTHR43808:SF32">
    <property type="entry name" value="ARGE_DAPE-RELATED DEACYLASE"/>
    <property type="match status" value="1"/>
</dbReference>
<dbReference type="Pfam" id="PF07687">
    <property type="entry name" value="M20_dimer"/>
    <property type="match status" value="1"/>
</dbReference>
<protein>
    <submittedName>
        <fullName evidence="9">N-formyl-4-amino-5-aminomethyl-2-methylpyrimidine deformylase</fullName>
        <ecNumber evidence="9">3.5.1.-</ecNumber>
    </submittedName>
</protein>
<dbReference type="Proteomes" id="UP000186112">
    <property type="component" value="Unassembled WGS sequence"/>
</dbReference>
<evidence type="ECO:0000256" key="7">
    <source>
        <dbReference type="ARBA" id="ARBA00023285"/>
    </source>
</evidence>
<evidence type="ECO:0000256" key="6">
    <source>
        <dbReference type="ARBA" id="ARBA00022833"/>
    </source>
</evidence>
<comment type="similarity">
    <text evidence="3">Belongs to the peptidase M20A family.</text>
</comment>
<keyword evidence="4" id="KW-0479">Metal-binding</keyword>
<dbReference type="NCBIfam" id="TIGR01910">
    <property type="entry name" value="DapE-ArgE"/>
    <property type="match status" value="1"/>
</dbReference>
<evidence type="ECO:0000256" key="1">
    <source>
        <dbReference type="ARBA" id="ARBA00001941"/>
    </source>
</evidence>
<keyword evidence="7" id="KW-0170">Cobalt</keyword>
<sequence length="421" mass="46857">MNKNIKEKLWDIIEQRKDELLNLTSELIQIPSENPNGKIKEVMDYIYNYLEHNAIDKEMVSIKEEFPNIVASYGKGEGKTLIMNGHADVVPVGDRNKWNFDPFSGEITTTQILGRGTSDMKAGLAGILFAVKLLAQNNIELDGNIKLHVVSDEETGGDFGTKWLLDSGYGDDASACLVAEPTSYSNCEVGQKGSLWINLKSYGKSAHGSIGQYVGENAITKLMKVLLRIEEMSEIEGKFEEKQLGVLKDSKTIAREALKAEGVENVIDHVAVNIGTIKGGIKTNMVPDYCEAAIDIRMPIGVRAEDIKNEVKNIIDDLGLTGIEYDFNWNSDANYTDVEEDIVKSAVKNAEKIWNKEVLPAYQWASSDARYYRYKNIPTIQYGPANTEGIHSYNENVDIEDVINATKVYIGIIVDLLKSED</sequence>
<evidence type="ECO:0000256" key="5">
    <source>
        <dbReference type="ARBA" id="ARBA00022801"/>
    </source>
</evidence>
<dbReference type="EC" id="3.5.1.-" evidence="9"/>
<feature type="domain" description="Peptidase M20 dimerisation" evidence="8">
    <location>
        <begin position="189"/>
        <end position="318"/>
    </location>
</feature>
<organism evidence="9 10">
    <name type="scientific">Tissierella creatinophila DSM 6911</name>
    <dbReference type="NCBI Taxonomy" id="1123403"/>
    <lineage>
        <taxon>Bacteria</taxon>
        <taxon>Bacillati</taxon>
        <taxon>Bacillota</taxon>
        <taxon>Tissierellia</taxon>
        <taxon>Tissierellales</taxon>
        <taxon>Tissierellaceae</taxon>
        <taxon>Tissierella</taxon>
    </lineage>
</organism>
<keyword evidence="10" id="KW-1185">Reference proteome</keyword>
<dbReference type="InterPro" id="IPR002933">
    <property type="entry name" value="Peptidase_M20"/>
</dbReference>
<evidence type="ECO:0000313" key="10">
    <source>
        <dbReference type="Proteomes" id="UP000186112"/>
    </source>
</evidence>
<dbReference type="PIRSF" id="PIRSF036696">
    <property type="entry name" value="ACY-1"/>
    <property type="match status" value="1"/>
</dbReference>
<dbReference type="RefSeq" id="WP_075725405.1">
    <property type="nucleotide sequence ID" value="NZ_LTDM01000011.1"/>
</dbReference>
<evidence type="ECO:0000256" key="4">
    <source>
        <dbReference type="ARBA" id="ARBA00022723"/>
    </source>
</evidence>
<dbReference type="Pfam" id="PF01546">
    <property type="entry name" value="Peptidase_M20"/>
    <property type="match status" value="1"/>
</dbReference>
<dbReference type="SUPFAM" id="SSF55031">
    <property type="entry name" value="Bacterial exopeptidase dimerisation domain"/>
    <property type="match status" value="1"/>
</dbReference>
<dbReference type="GO" id="GO:0046872">
    <property type="term" value="F:metal ion binding"/>
    <property type="evidence" value="ECO:0007669"/>
    <property type="project" value="UniProtKB-KW"/>
</dbReference>
<comment type="caution">
    <text evidence="9">The sequence shown here is derived from an EMBL/GenBank/DDBJ whole genome shotgun (WGS) entry which is preliminary data.</text>
</comment>